<name>A0A1H6TEI6_9EURY</name>
<dbReference type="RefSeq" id="WP_089671601.1">
    <property type="nucleotide sequence ID" value="NZ_CP024845.1"/>
</dbReference>
<proteinExistence type="predicted"/>
<accession>A0A2H4Q0A8</accession>
<keyword evidence="2" id="KW-1185">Reference proteome</keyword>
<evidence type="ECO:0000313" key="2">
    <source>
        <dbReference type="Proteomes" id="UP000198888"/>
    </source>
</evidence>
<dbReference type="AlphaFoldDB" id="A0A1H6TEI6"/>
<organism evidence="1 2">
    <name type="scientific">Halohasta litchfieldiae</name>
    <dbReference type="NCBI Taxonomy" id="1073996"/>
    <lineage>
        <taxon>Archaea</taxon>
        <taxon>Methanobacteriati</taxon>
        <taxon>Methanobacteriota</taxon>
        <taxon>Stenosarchaea group</taxon>
        <taxon>Halobacteria</taxon>
        <taxon>Halobacteriales</taxon>
        <taxon>Haloferacaceae</taxon>
        <taxon>Halohasta</taxon>
    </lineage>
</organism>
<accession>A0A1H6TEI6</accession>
<sequence length="143" mass="15997">MTDLSVRTFLQTELQRLREWLTETPDSLDAVDTIATVGDYIEPYSIPSRLPDGWHVECDMVQFGDESLAEVVRLTDSGDGYRITLKPVDVAAPTDRIELYTRRSPFDSRQHRTTVGSLTEAITAAAEIAATHQERGRESAATR</sequence>
<dbReference type="KEGG" id="hae:halTADL_0980"/>
<gene>
    <name evidence="1" type="ORF">SAMN05444271_1071</name>
</gene>
<reference evidence="1 2" key="1">
    <citation type="submission" date="2016-10" db="EMBL/GenBank/DDBJ databases">
        <authorList>
            <person name="de Groot N.N."/>
        </authorList>
    </citation>
    <scope>NUCLEOTIDE SEQUENCE [LARGE SCALE GENOMIC DNA]</scope>
    <source>
        <strain evidence="1 2">DSM 22187</strain>
    </source>
</reference>
<evidence type="ECO:0000313" key="1">
    <source>
        <dbReference type="EMBL" id="SEI74192.1"/>
    </source>
</evidence>
<dbReference type="GeneID" id="35001794"/>
<dbReference type="Proteomes" id="UP000198888">
    <property type="component" value="Unassembled WGS sequence"/>
</dbReference>
<protein>
    <submittedName>
        <fullName evidence="1">Uncharacterized protein</fullName>
    </submittedName>
</protein>
<dbReference type="EMBL" id="FNYR01000007">
    <property type="protein sequence ID" value="SEI74192.1"/>
    <property type="molecule type" value="Genomic_DNA"/>
</dbReference>